<evidence type="ECO:0000256" key="3">
    <source>
        <dbReference type="ARBA" id="ARBA00022603"/>
    </source>
</evidence>
<dbReference type="GO" id="GO:0032259">
    <property type="term" value="P:methylation"/>
    <property type="evidence" value="ECO:0007669"/>
    <property type="project" value="UniProtKB-KW"/>
</dbReference>
<dbReference type="UniPathway" id="UPA00148"/>
<organism evidence="7 8">
    <name type="scientific">Peptostreptococcus porci</name>
    <dbReference type="NCBI Taxonomy" id="2652282"/>
    <lineage>
        <taxon>Bacteria</taxon>
        <taxon>Bacillati</taxon>
        <taxon>Bacillota</taxon>
        <taxon>Clostridia</taxon>
        <taxon>Peptostreptococcales</taxon>
        <taxon>Peptostreptococcaceae</taxon>
        <taxon>Peptostreptococcus</taxon>
    </lineage>
</organism>
<evidence type="ECO:0000313" key="7">
    <source>
        <dbReference type="EMBL" id="MST62308.1"/>
    </source>
</evidence>
<dbReference type="Proteomes" id="UP000440713">
    <property type="component" value="Unassembled WGS sequence"/>
</dbReference>
<keyword evidence="2" id="KW-0169">Cobalamin biosynthesis</keyword>
<dbReference type="SUPFAM" id="SSF53335">
    <property type="entry name" value="S-adenosyl-L-methionine-dependent methyltransferases"/>
    <property type="match status" value="1"/>
</dbReference>
<dbReference type="GO" id="GO:0009236">
    <property type="term" value="P:cobalamin biosynthetic process"/>
    <property type="evidence" value="ECO:0007669"/>
    <property type="project" value="UniProtKB-UniPathway"/>
</dbReference>
<dbReference type="GO" id="GO:0008276">
    <property type="term" value="F:protein methyltransferase activity"/>
    <property type="evidence" value="ECO:0007669"/>
    <property type="project" value="InterPro"/>
</dbReference>
<comment type="caution">
    <text evidence="7">The sequence shown here is derived from an EMBL/GenBank/DDBJ whole genome shotgun (WGS) entry which is preliminary data.</text>
</comment>
<dbReference type="InterPro" id="IPR029063">
    <property type="entry name" value="SAM-dependent_MTases_sf"/>
</dbReference>
<dbReference type="CDD" id="cd02440">
    <property type="entry name" value="AdoMet_MTases"/>
    <property type="match status" value="1"/>
</dbReference>
<dbReference type="Gene3D" id="3.40.50.150">
    <property type="entry name" value="Vaccinia Virus protein VP39"/>
    <property type="match status" value="1"/>
</dbReference>
<dbReference type="EMBL" id="VUNE01000002">
    <property type="protein sequence ID" value="MST62308.1"/>
    <property type="molecule type" value="Genomic_DNA"/>
</dbReference>
<comment type="pathway">
    <text evidence="1">Cofactor biosynthesis; adenosylcobalamin biosynthesis.</text>
</comment>
<keyword evidence="3 7" id="KW-0489">Methyltransferase</keyword>
<keyword evidence="5" id="KW-0949">S-adenosyl-L-methionine</keyword>
<keyword evidence="8" id="KW-1185">Reference proteome</keyword>
<feature type="domain" description="Methyltransferase" evidence="6">
    <location>
        <begin position="29"/>
        <end position="106"/>
    </location>
</feature>
<protein>
    <submittedName>
        <fullName evidence="7">Decarboxylating cobalt-precorrin-6B (C(15))-methyltransferase</fullName>
    </submittedName>
</protein>
<dbReference type="AlphaFoldDB" id="A0A6N7WZT0"/>
<reference evidence="7 8" key="1">
    <citation type="submission" date="2019-08" db="EMBL/GenBank/DDBJ databases">
        <title>In-depth cultivation of the pig gut microbiome towards novel bacterial diversity and tailored functional studies.</title>
        <authorList>
            <person name="Wylensek D."/>
            <person name="Hitch T.C.A."/>
            <person name="Clavel T."/>
        </authorList>
    </citation>
    <scope>NUCLEOTIDE SEQUENCE [LARGE SCALE GENOMIC DNA]</scope>
    <source>
        <strain evidence="7 8">WCA-SAB-591-4A-A</strain>
    </source>
</reference>
<dbReference type="NCBIfam" id="NF006138">
    <property type="entry name" value="PRK08287.1"/>
    <property type="match status" value="1"/>
</dbReference>
<dbReference type="InterPro" id="IPR014008">
    <property type="entry name" value="Cbl_synth_MTase_CbiT"/>
</dbReference>
<dbReference type="InterPro" id="IPR050714">
    <property type="entry name" value="Cobalamin_biosynth_MTase"/>
</dbReference>
<accession>A0A6N7WZT0</accession>
<evidence type="ECO:0000313" key="8">
    <source>
        <dbReference type="Proteomes" id="UP000440713"/>
    </source>
</evidence>
<dbReference type="NCBIfam" id="TIGR02469">
    <property type="entry name" value="CbiT"/>
    <property type="match status" value="1"/>
</dbReference>
<dbReference type="PANTHER" id="PTHR43182:SF1">
    <property type="entry name" value="COBALT-PRECORRIN-7 C(5)-METHYLTRANSFERASE"/>
    <property type="match status" value="1"/>
</dbReference>
<gene>
    <name evidence="7" type="ORF">FYJ71_04870</name>
</gene>
<keyword evidence="4 7" id="KW-0808">Transferase</keyword>
<sequence length="185" mass="20545">MKNSEFITDGVPITKEEVRVISISKLNLNSASTFLDIGSGTGTITVEVALNNPNVEVFSIEKNKVAYELTRKNIEKFGLKNVTQIFGVAPMKFEPDKKFDAIFVGGTGDELMDVLEWSYNKMKNGSRFVANFILIDNFFKCNLAMEKIGFKNIEVIQVGVSKLEALGSGKYFKPLNPVFVVSAEK</sequence>
<dbReference type="PANTHER" id="PTHR43182">
    <property type="entry name" value="COBALT-PRECORRIN-6B C(15)-METHYLTRANSFERASE (DECARBOXYLATING)"/>
    <property type="match status" value="1"/>
</dbReference>
<dbReference type="RefSeq" id="WP_154537702.1">
    <property type="nucleotide sequence ID" value="NZ_VUNE01000002.1"/>
</dbReference>
<evidence type="ECO:0000259" key="6">
    <source>
        <dbReference type="Pfam" id="PF13847"/>
    </source>
</evidence>
<dbReference type="InterPro" id="IPR025714">
    <property type="entry name" value="Methyltranfer_dom"/>
</dbReference>
<evidence type="ECO:0000256" key="1">
    <source>
        <dbReference type="ARBA" id="ARBA00004953"/>
    </source>
</evidence>
<proteinExistence type="predicted"/>
<evidence type="ECO:0000256" key="5">
    <source>
        <dbReference type="ARBA" id="ARBA00022691"/>
    </source>
</evidence>
<dbReference type="Pfam" id="PF13847">
    <property type="entry name" value="Methyltransf_31"/>
    <property type="match status" value="1"/>
</dbReference>
<name>A0A6N7WZT0_9FIRM</name>
<evidence type="ECO:0000256" key="2">
    <source>
        <dbReference type="ARBA" id="ARBA00022573"/>
    </source>
</evidence>
<evidence type="ECO:0000256" key="4">
    <source>
        <dbReference type="ARBA" id="ARBA00022679"/>
    </source>
</evidence>